<name>A0ACA9KAD5_9GLOM</name>
<gene>
    <name evidence="1" type="ORF">SPELUC_LOCUS1274</name>
</gene>
<comment type="caution">
    <text evidence="1">The sequence shown here is derived from an EMBL/GenBank/DDBJ whole genome shotgun (WGS) entry which is preliminary data.</text>
</comment>
<feature type="non-terminal residue" evidence="1">
    <location>
        <position position="52"/>
    </location>
</feature>
<dbReference type="Proteomes" id="UP000789366">
    <property type="component" value="Unassembled WGS sequence"/>
</dbReference>
<organism evidence="1 2">
    <name type="scientific">Cetraspora pellucida</name>
    <dbReference type="NCBI Taxonomy" id="1433469"/>
    <lineage>
        <taxon>Eukaryota</taxon>
        <taxon>Fungi</taxon>
        <taxon>Fungi incertae sedis</taxon>
        <taxon>Mucoromycota</taxon>
        <taxon>Glomeromycotina</taxon>
        <taxon>Glomeromycetes</taxon>
        <taxon>Diversisporales</taxon>
        <taxon>Gigasporaceae</taxon>
        <taxon>Cetraspora</taxon>
    </lineage>
</organism>
<proteinExistence type="predicted"/>
<protein>
    <submittedName>
        <fullName evidence="1">12961_t:CDS:1</fullName>
    </submittedName>
</protein>
<dbReference type="EMBL" id="CAJVPW010000653">
    <property type="protein sequence ID" value="CAG8461313.1"/>
    <property type="molecule type" value="Genomic_DNA"/>
</dbReference>
<evidence type="ECO:0000313" key="1">
    <source>
        <dbReference type="EMBL" id="CAG8461313.1"/>
    </source>
</evidence>
<sequence>MPVPLLNQTGLCLNMHSNKERSASSEAKEALTSDLVFEKQKTIFNIFIISKR</sequence>
<accession>A0ACA9KAD5</accession>
<keyword evidence="2" id="KW-1185">Reference proteome</keyword>
<evidence type="ECO:0000313" key="2">
    <source>
        <dbReference type="Proteomes" id="UP000789366"/>
    </source>
</evidence>
<reference evidence="1" key="1">
    <citation type="submission" date="2021-06" db="EMBL/GenBank/DDBJ databases">
        <authorList>
            <person name="Kallberg Y."/>
            <person name="Tangrot J."/>
            <person name="Rosling A."/>
        </authorList>
    </citation>
    <scope>NUCLEOTIDE SEQUENCE</scope>
    <source>
        <strain evidence="1">28 12/20/2015</strain>
    </source>
</reference>